<keyword evidence="4 5" id="KW-0472">Membrane</keyword>
<proteinExistence type="predicted"/>
<keyword evidence="3 5" id="KW-1133">Transmembrane helix</keyword>
<feature type="transmembrane region" description="Helical" evidence="5">
    <location>
        <begin position="60"/>
        <end position="82"/>
    </location>
</feature>
<evidence type="ECO:0000256" key="4">
    <source>
        <dbReference type="ARBA" id="ARBA00023136"/>
    </source>
</evidence>
<evidence type="ECO:0000256" key="2">
    <source>
        <dbReference type="ARBA" id="ARBA00022692"/>
    </source>
</evidence>
<dbReference type="AlphaFoldDB" id="A0A841GS87"/>
<evidence type="ECO:0000256" key="5">
    <source>
        <dbReference type="SAM" id="Phobius"/>
    </source>
</evidence>
<feature type="transmembrane region" description="Helical" evidence="5">
    <location>
        <begin position="373"/>
        <end position="392"/>
    </location>
</feature>
<dbReference type="PANTHER" id="PTHR37422">
    <property type="entry name" value="TEICHURONIC ACID BIOSYNTHESIS PROTEIN TUAE"/>
    <property type="match status" value="1"/>
</dbReference>
<feature type="domain" description="O-antigen ligase-related" evidence="6">
    <location>
        <begin position="209"/>
        <end position="381"/>
    </location>
</feature>
<feature type="transmembrane region" description="Helical" evidence="5">
    <location>
        <begin position="199"/>
        <end position="220"/>
    </location>
</feature>
<accession>A0A841GS87</accession>
<sequence length="1079" mass="125859">MLFKDMLFQIAIVLVALFASPKYTYEFSVPKYAILTLFMSIMFTYLAFKWIKEKKISFYITPAHIVWFLFSISSVISSFNVLRDNPFYFRRSVDIALYVVFNALLAIFISSEYKEKKRIHMFLITFMITGFVISIDALLNFYGGYSMFLGNVGQAFSRAAIKSTVGNVIFTANYIDMLLPIALYFILSNELSFKKFWQVALMKIFAFISFAIGFVAVIVSQTRSEYLAIIIMTSLYILMYFIWRKGKKINKEIPKKVRAITRYLFVSLIVLSTIIVIVFNTDNPLTNGGKVSMTSRFSAMSSISSKDERFLSWFTSLELWEDHKIFGSGIATYQLLSISKMGEYLEKHPELYYGWNNFKRAHNDYFQVLGETGIVGFSLLIALLIILAYYFFTIPKKIEDRDDLLLFLSLSISIVGFAIQSFFSFPGHLLPNALAATFFASVAIGPYFTKKEYKQIKGILAIVTAILVVLLVYTTTYLRWNRFISEVNFKNGNTAYLTYAKIMEEYPKIDAYINQLEGRLDDLNNFRGEFSQLKPEVWKELKKKEYESKNLPYNEIEIENQRIAAINNVRSQILSQIRQLKEQKVRLPKMAKQYYDTAKEKLLKSVSVEHTYGKSYFYLATLCVQDFRVQKMKNNIKTSYEKIFNQEYDDYQKIIAEQYKYKWLSKLTPFIKQNIEILDKFDFATTQALIDSIGIYETSLLAFNERNTYKAIAMRYHSLHNLFKELLSYLPKDSEYYEYVKDLVIKTFDGYVNYSKKTIVNMPGGWNRFPDWKNPNISKASRGQDIYRFFAGMVFKLQPPTIPSVVKFLDWLSNMEIKAAKYMSLKGIWGVPNGVMDFVHATAFEYYKNGQFQESIYTLEKIKNEYKESYEIARKDVAKYVKGFENQMESLKESYSRQIENVLLSKNVHPQAIKVIVNKFKDTVDKIKEGFLNYNYLSLEATYMKTLIGKNYISWYDTAKDTIWPSISVKYLNEFLSELQKLGLNTDSIISIKGKIEGIINNPPSYAMVYESYARFIAHYKLVENDLKYNAKQLLNNYKEMTDNMWEAVISDWSNTLFEATPLNTKEEIIEYLENIVKE</sequence>
<organism evidence="7 8">
    <name type="scientific">Thermosipho japonicus</name>
    <dbReference type="NCBI Taxonomy" id="90323"/>
    <lineage>
        <taxon>Bacteria</taxon>
        <taxon>Thermotogati</taxon>
        <taxon>Thermotogota</taxon>
        <taxon>Thermotogae</taxon>
        <taxon>Thermotogales</taxon>
        <taxon>Fervidobacteriaceae</taxon>
        <taxon>Thermosipho</taxon>
    </lineage>
</organism>
<evidence type="ECO:0000313" key="8">
    <source>
        <dbReference type="Proteomes" id="UP000555828"/>
    </source>
</evidence>
<keyword evidence="7" id="KW-0436">Ligase</keyword>
<feature type="transmembrane region" description="Helical" evidence="5">
    <location>
        <begin position="226"/>
        <end position="243"/>
    </location>
</feature>
<dbReference type="InterPro" id="IPR051533">
    <property type="entry name" value="WaaL-like"/>
</dbReference>
<evidence type="ECO:0000313" key="7">
    <source>
        <dbReference type="EMBL" id="MBB6062589.1"/>
    </source>
</evidence>
<feature type="transmembrane region" description="Helical" evidence="5">
    <location>
        <begin position="263"/>
        <end position="281"/>
    </location>
</feature>
<dbReference type="GO" id="GO:0016020">
    <property type="term" value="C:membrane"/>
    <property type="evidence" value="ECO:0007669"/>
    <property type="project" value="UniProtKB-SubCell"/>
</dbReference>
<feature type="transmembrane region" description="Helical" evidence="5">
    <location>
        <begin position="88"/>
        <end position="109"/>
    </location>
</feature>
<dbReference type="InterPro" id="IPR007016">
    <property type="entry name" value="O-antigen_ligase-rel_domated"/>
</dbReference>
<dbReference type="Pfam" id="PF04932">
    <property type="entry name" value="Wzy_C"/>
    <property type="match status" value="1"/>
</dbReference>
<name>A0A841GS87_9BACT</name>
<dbReference type="EMBL" id="JACHEX010000002">
    <property type="protein sequence ID" value="MBB6062589.1"/>
    <property type="molecule type" value="Genomic_DNA"/>
</dbReference>
<evidence type="ECO:0000256" key="3">
    <source>
        <dbReference type="ARBA" id="ARBA00022989"/>
    </source>
</evidence>
<keyword evidence="2 5" id="KW-0812">Transmembrane</keyword>
<dbReference type="Proteomes" id="UP000555828">
    <property type="component" value="Unassembled WGS sequence"/>
</dbReference>
<dbReference type="PANTHER" id="PTHR37422:SF23">
    <property type="entry name" value="TEICHURONIC ACID BIOSYNTHESIS PROTEIN TUAE"/>
    <property type="match status" value="1"/>
</dbReference>
<feature type="transmembrane region" description="Helical" evidence="5">
    <location>
        <begin position="404"/>
        <end position="423"/>
    </location>
</feature>
<dbReference type="RefSeq" id="WP_184619246.1">
    <property type="nucleotide sequence ID" value="NZ_JACHEX010000002.1"/>
</dbReference>
<protein>
    <submittedName>
        <fullName evidence="7">O-antigen ligase</fullName>
    </submittedName>
</protein>
<comment type="subcellular location">
    <subcellularLocation>
        <location evidence="1">Membrane</location>
        <topology evidence="1">Multi-pass membrane protein</topology>
    </subcellularLocation>
</comment>
<keyword evidence="8" id="KW-1185">Reference proteome</keyword>
<feature type="transmembrane region" description="Helical" evidence="5">
    <location>
        <begin position="29"/>
        <end position="48"/>
    </location>
</feature>
<feature type="transmembrane region" description="Helical" evidence="5">
    <location>
        <begin position="460"/>
        <end position="480"/>
    </location>
</feature>
<feature type="transmembrane region" description="Helical" evidence="5">
    <location>
        <begin position="429"/>
        <end position="448"/>
    </location>
</feature>
<feature type="transmembrane region" description="Helical" evidence="5">
    <location>
        <begin position="121"/>
        <end position="145"/>
    </location>
</feature>
<feature type="transmembrane region" description="Helical" evidence="5">
    <location>
        <begin position="165"/>
        <end position="187"/>
    </location>
</feature>
<evidence type="ECO:0000256" key="1">
    <source>
        <dbReference type="ARBA" id="ARBA00004141"/>
    </source>
</evidence>
<comment type="caution">
    <text evidence="7">The sequence shown here is derived from an EMBL/GenBank/DDBJ whole genome shotgun (WGS) entry which is preliminary data.</text>
</comment>
<dbReference type="GO" id="GO:0016874">
    <property type="term" value="F:ligase activity"/>
    <property type="evidence" value="ECO:0007669"/>
    <property type="project" value="UniProtKB-KW"/>
</dbReference>
<gene>
    <name evidence="7" type="ORF">HNP65_001027</name>
</gene>
<reference evidence="7 8" key="1">
    <citation type="submission" date="2020-08" db="EMBL/GenBank/DDBJ databases">
        <title>Genomic Encyclopedia of Type Strains, Phase IV (KMG-IV): sequencing the most valuable type-strain genomes for metagenomic binning, comparative biology and taxonomic classification.</title>
        <authorList>
            <person name="Goeker M."/>
        </authorList>
    </citation>
    <scope>NUCLEOTIDE SEQUENCE [LARGE SCALE GENOMIC DNA]</scope>
    <source>
        <strain evidence="7 8">DSM 13481</strain>
    </source>
</reference>
<evidence type="ECO:0000259" key="6">
    <source>
        <dbReference type="Pfam" id="PF04932"/>
    </source>
</evidence>